<dbReference type="EMBL" id="KZ824953">
    <property type="protein sequence ID" value="RAH70721.1"/>
    <property type="molecule type" value="Genomic_DNA"/>
</dbReference>
<name>A0ACD1HAU5_9EURO</name>
<sequence>MLLRTISHPPISSSPLKLKARNPDREFRLKEPFSLLVSPNPHPRFQGGRICFPLLELCTTTSNHIMDI</sequence>
<protein>
    <submittedName>
        <fullName evidence="1">Uncharacterized protein</fullName>
    </submittedName>
</protein>
<proteinExistence type="predicted"/>
<dbReference type="Proteomes" id="UP000249661">
    <property type="component" value="Unassembled WGS sequence"/>
</dbReference>
<reference evidence="1" key="1">
    <citation type="submission" date="2018-02" db="EMBL/GenBank/DDBJ databases">
        <title>The genomes of Aspergillus section Nigri reveals drivers in fungal speciation.</title>
        <authorList>
            <consortium name="DOE Joint Genome Institute"/>
            <person name="Vesth T.C."/>
            <person name="Nybo J."/>
            <person name="Theobald S."/>
            <person name="Brandl J."/>
            <person name="Frisvad J.C."/>
            <person name="Nielsen K.F."/>
            <person name="Lyhne E.K."/>
            <person name="Kogle M.E."/>
            <person name="Kuo A."/>
            <person name="Riley R."/>
            <person name="Clum A."/>
            <person name="Nolan M."/>
            <person name="Lipzen A."/>
            <person name="Salamov A."/>
            <person name="Henrissat B."/>
            <person name="Wiebenga A."/>
            <person name="De vries R.P."/>
            <person name="Grigoriev I.V."/>
            <person name="Mortensen U.H."/>
            <person name="Andersen M.R."/>
            <person name="Baker S.E."/>
        </authorList>
    </citation>
    <scope>NUCLEOTIDE SEQUENCE</scope>
    <source>
        <strain evidence="1">CBS 121060</strain>
    </source>
</reference>
<organism evidence="1 2">
    <name type="scientific">Aspergillus aculeatinus CBS 121060</name>
    <dbReference type="NCBI Taxonomy" id="1448322"/>
    <lineage>
        <taxon>Eukaryota</taxon>
        <taxon>Fungi</taxon>
        <taxon>Dikarya</taxon>
        <taxon>Ascomycota</taxon>
        <taxon>Pezizomycotina</taxon>
        <taxon>Eurotiomycetes</taxon>
        <taxon>Eurotiomycetidae</taxon>
        <taxon>Eurotiales</taxon>
        <taxon>Aspergillaceae</taxon>
        <taxon>Aspergillus</taxon>
        <taxon>Aspergillus subgen. Circumdati</taxon>
    </lineage>
</organism>
<evidence type="ECO:0000313" key="1">
    <source>
        <dbReference type="EMBL" id="RAH70721.1"/>
    </source>
</evidence>
<gene>
    <name evidence="1" type="ORF">BO66DRAFT_391528</name>
</gene>
<accession>A0ACD1HAU5</accession>
<evidence type="ECO:0000313" key="2">
    <source>
        <dbReference type="Proteomes" id="UP000249661"/>
    </source>
</evidence>
<keyword evidence="2" id="KW-1185">Reference proteome</keyword>